<dbReference type="Gene3D" id="3.60.130.10">
    <property type="entry name" value="Clavaminate synthase-like"/>
    <property type="match status" value="1"/>
</dbReference>
<evidence type="ECO:0000313" key="8">
    <source>
        <dbReference type="Proteomes" id="UP001548713"/>
    </source>
</evidence>
<dbReference type="SUPFAM" id="SSF51197">
    <property type="entry name" value="Clavaminate synthase-like"/>
    <property type="match status" value="1"/>
</dbReference>
<dbReference type="InterPro" id="IPR003819">
    <property type="entry name" value="TauD/TfdA-like"/>
</dbReference>
<keyword evidence="8" id="KW-1185">Reference proteome</keyword>
<dbReference type="Pfam" id="PF02668">
    <property type="entry name" value="TauD"/>
    <property type="match status" value="1"/>
</dbReference>
<evidence type="ECO:0000256" key="5">
    <source>
        <dbReference type="ARBA" id="ARBA00023004"/>
    </source>
</evidence>
<sequence>MSFEVIDLTEFTGSEVRVGVDELLKPETGKALRKLLVERGVLVLRGMNLSDEQQVHLAGNIGDVRDEGKDGVFKVTLDKRENSRAEYLKGSFLWHMDGTHDQIPVFASLLSGRKLSQDGGQTMFANSYAAYEALSEEMKRKIDGLRAVHSLQVSMSRAGVEATEENRTIWSMTPDRTHKLVWKHGNGRKSLVIGCHASHVEGTDRQEGEALIQELIEWTTQPRFVYVHEWTPGDLLIWDNTGVLHRVEPYPLDSGRMMHRTTLLGEEAFA</sequence>
<evidence type="ECO:0000256" key="3">
    <source>
        <dbReference type="ARBA" id="ARBA00022964"/>
    </source>
</evidence>
<gene>
    <name evidence="7" type="ORF">ABVV53_03270</name>
</gene>
<keyword evidence="5" id="KW-0408">Iron</keyword>
<evidence type="ECO:0000256" key="4">
    <source>
        <dbReference type="ARBA" id="ARBA00023002"/>
    </source>
</evidence>
<evidence type="ECO:0000313" key="7">
    <source>
        <dbReference type="EMBL" id="MET1754480.1"/>
    </source>
</evidence>
<evidence type="ECO:0000259" key="6">
    <source>
        <dbReference type="Pfam" id="PF02668"/>
    </source>
</evidence>
<dbReference type="PANTHER" id="PTHR43779:SF3">
    <property type="entry name" value="(3R)-3-[(CARBOXYMETHYL)AMINO]FATTY ACID OXYGENASE_DECARBOXYLASE"/>
    <property type="match status" value="1"/>
</dbReference>
<evidence type="ECO:0000256" key="1">
    <source>
        <dbReference type="ARBA" id="ARBA00005896"/>
    </source>
</evidence>
<name>A0ABV2CY04_9SPHN</name>
<dbReference type="GO" id="GO:0051213">
    <property type="term" value="F:dioxygenase activity"/>
    <property type="evidence" value="ECO:0007669"/>
    <property type="project" value="UniProtKB-KW"/>
</dbReference>
<reference evidence="7 8" key="1">
    <citation type="submission" date="2024-07" db="EMBL/GenBank/DDBJ databases">
        <title>Novosphingobium kalidii RD2P27.</title>
        <authorList>
            <person name="Sun J.-Q."/>
        </authorList>
    </citation>
    <scope>NUCLEOTIDE SEQUENCE [LARGE SCALE GENOMIC DNA]</scope>
    <source>
        <strain evidence="7 8">RD2P27</strain>
    </source>
</reference>
<dbReference type="InterPro" id="IPR051178">
    <property type="entry name" value="TfdA_dioxygenase"/>
</dbReference>
<organism evidence="7 8">
    <name type="scientific">Novosphingobium kalidii</name>
    <dbReference type="NCBI Taxonomy" id="3230299"/>
    <lineage>
        <taxon>Bacteria</taxon>
        <taxon>Pseudomonadati</taxon>
        <taxon>Pseudomonadota</taxon>
        <taxon>Alphaproteobacteria</taxon>
        <taxon>Sphingomonadales</taxon>
        <taxon>Sphingomonadaceae</taxon>
        <taxon>Novosphingobium</taxon>
    </lineage>
</organism>
<dbReference type="EC" id="1.14.11.-" evidence="7"/>
<protein>
    <submittedName>
        <fullName evidence="7">TauD/TfdA family dioxygenase</fullName>
        <ecNumber evidence="7">1.14.11.-</ecNumber>
    </submittedName>
</protein>
<evidence type="ECO:0000256" key="2">
    <source>
        <dbReference type="ARBA" id="ARBA00022723"/>
    </source>
</evidence>
<dbReference type="EMBL" id="JBEWLY010000008">
    <property type="protein sequence ID" value="MET1754480.1"/>
    <property type="molecule type" value="Genomic_DNA"/>
</dbReference>
<comment type="similarity">
    <text evidence="1">Belongs to the TfdA dioxygenase family.</text>
</comment>
<dbReference type="Proteomes" id="UP001548713">
    <property type="component" value="Unassembled WGS sequence"/>
</dbReference>
<feature type="domain" description="TauD/TfdA-like" evidence="6">
    <location>
        <begin position="7"/>
        <end position="262"/>
    </location>
</feature>
<keyword evidence="2" id="KW-0479">Metal-binding</keyword>
<comment type="caution">
    <text evidence="7">The sequence shown here is derived from an EMBL/GenBank/DDBJ whole genome shotgun (WGS) entry which is preliminary data.</text>
</comment>
<keyword evidence="4 7" id="KW-0560">Oxidoreductase</keyword>
<proteinExistence type="inferred from homology"/>
<dbReference type="PANTHER" id="PTHR43779">
    <property type="entry name" value="DIOXYGENASE RV0097-RELATED"/>
    <property type="match status" value="1"/>
</dbReference>
<keyword evidence="3 7" id="KW-0223">Dioxygenase</keyword>
<accession>A0ABV2CY04</accession>
<dbReference type="InterPro" id="IPR042098">
    <property type="entry name" value="TauD-like_sf"/>
</dbReference>
<dbReference type="RefSeq" id="WP_353982888.1">
    <property type="nucleotide sequence ID" value="NZ_JBEWLY010000008.1"/>
</dbReference>